<proteinExistence type="predicted"/>
<keyword evidence="1" id="KW-0472">Membrane</keyword>
<keyword evidence="3" id="KW-1185">Reference proteome</keyword>
<evidence type="ECO:0000313" key="2">
    <source>
        <dbReference type="EMBL" id="GBO02189.1"/>
    </source>
</evidence>
<evidence type="ECO:0000256" key="1">
    <source>
        <dbReference type="SAM" id="Phobius"/>
    </source>
</evidence>
<sequence>MQIRPLHAKTGRECEKPMRIGVAQGAALASSSLVFCGVMLCCVVLCYVMRIGMVWSGRSDIQPVCISIVPFGLPGHESTSARLGLRGSRRKS</sequence>
<evidence type="ECO:0000313" key="3">
    <source>
        <dbReference type="Proteomes" id="UP000499080"/>
    </source>
</evidence>
<feature type="transmembrane region" description="Helical" evidence="1">
    <location>
        <begin position="26"/>
        <end position="48"/>
    </location>
</feature>
<dbReference type="EMBL" id="BGPR01029996">
    <property type="protein sequence ID" value="GBO02189.1"/>
    <property type="molecule type" value="Genomic_DNA"/>
</dbReference>
<dbReference type="Proteomes" id="UP000499080">
    <property type="component" value="Unassembled WGS sequence"/>
</dbReference>
<accession>A0A4Y2TNI0</accession>
<keyword evidence="1" id="KW-0812">Transmembrane</keyword>
<organism evidence="2 3">
    <name type="scientific">Araneus ventricosus</name>
    <name type="common">Orbweaver spider</name>
    <name type="synonym">Epeira ventricosa</name>
    <dbReference type="NCBI Taxonomy" id="182803"/>
    <lineage>
        <taxon>Eukaryota</taxon>
        <taxon>Metazoa</taxon>
        <taxon>Ecdysozoa</taxon>
        <taxon>Arthropoda</taxon>
        <taxon>Chelicerata</taxon>
        <taxon>Arachnida</taxon>
        <taxon>Araneae</taxon>
        <taxon>Araneomorphae</taxon>
        <taxon>Entelegynae</taxon>
        <taxon>Araneoidea</taxon>
        <taxon>Araneidae</taxon>
        <taxon>Araneus</taxon>
    </lineage>
</organism>
<gene>
    <name evidence="2" type="ORF">AVEN_132471_1</name>
</gene>
<reference evidence="2 3" key="1">
    <citation type="journal article" date="2019" name="Sci. Rep.">
        <title>Orb-weaving spider Araneus ventricosus genome elucidates the spidroin gene catalogue.</title>
        <authorList>
            <person name="Kono N."/>
            <person name="Nakamura H."/>
            <person name="Ohtoshi R."/>
            <person name="Moran D.A.P."/>
            <person name="Shinohara A."/>
            <person name="Yoshida Y."/>
            <person name="Fujiwara M."/>
            <person name="Mori M."/>
            <person name="Tomita M."/>
            <person name="Arakawa K."/>
        </authorList>
    </citation>
    <scope>NUCLEOTIDE SEQUENCE [LARGE SCALE GENOMIC DNA]</scope>
</reference>
<name>A0A4Y2TNI0_ARAVE</name>
<protein>
    <submittedName>
        <fullName evidence="2">Uncharacterized protein</fullName>
    </submittedName>
</protein>
<keyword evidence="1" id="KW-1133">Transmembrane helix</keyword>
<comment type="caution">
    <text evidence="2">The sequence shown here is derived from an EMBL/GenBank/DDBJ whole genome shotgun (WGS) entry which is preliminary data.</text>
</comment>
<dbReference type="AlphaFoldDB" id="A0A4Y2TNI0"/>